<organism evidence="2 3">
    <name type="scientific">Sphingomonas abietis</name>
    <dbReference type="NCBI Taxonomy" id="3012344"/>
    <lineage>
        <taxon>Bacteria</taxon>
        <taxon>Pseudomonadati</taxon>
        <taxon>Pseudomonadota</taxon>
        <taxon>Alphaproteobacteria</taxon>
        <taxon>Sphingomonadales</taxon>
        <taxon>Sphingomonadaceae</taxon>
        <taxon>Sphingomonas</taxon>
    </lineage>
</organism>
<keyword evidence="3" id="KW-1185">Reference proteome</keyword>
<feature type="region of interest" description="Disordered" evidence="1">
    <location>
        <begin position="168"/>
        <end position="192"/>
    </location>
</feature>
<evidence type="ECO:0000313" key="3">
    <source>
        <dbReference type="Proteomes" id="UP001210865"/>
    </source>
</evidence>
<accession>A0ABY7NWX3</accession>
<name>A0ABY7NWX3_9SPHN</name>
<proteinExistence type="predicted"/>
<dbReference type="EMBL" id="CP115174">
    <property type="protein sequence ID" value="WBO23901.1"/>
    <property type="molecule type" value="Genomic_DNA"/>
</dbReference>
<sequence>MTAPTKTPDLLPTREDRSHYVRQCYVQGRFFTVAGQKAVNEGHYDNDPEMQEIVQRRIAEETRKIKAANYRLRHSPAPAKGEGLRAALTKCLAFIEKFRDNGVELLAEGVHAGLRKGTDAIDAGQLHSAISRSSTSAWGDAVQFAHDPFFSMWGGDEAIREARAALATATPPENSGVPAGMKPWNGGKTSPSDWDGGPVLFRSGKLFGAPADYVWKLGWQHHYGSGDVIAYTPKPSATPPEAIDGGEG</sequence>
<reference evidence="2 3" key="1">
    <citation type="submission" date="2022-12" db="EMBL/GenBank/DDBJ databases">
        <title>Sphingomonas abieness sp. nov., an endophytic bacterium isolated from Abies koreana.</title>
        <authorList>
            <person name="Jiang L."/>
            <person name="Lee J."/>
        </authorList>
    </citation>
    <scope>NUCLEOTIDE SEQUENCE [LARGE SCALE GENOMIC DNA]</scope>
    <source>
        <strain evidence="3">PAMB 00755</strain>
    </source>
</reference>
<evidence type="ECO:0000256" key="1">
    <source>
        <dbReference type="SAM" id="MobiDB-lite"/>
    </source>
</evidence>
<protein>
    <submittedName>
        <fullName evidence="2">Uncharacterized protein</fullName>
    </submittedName>
</protein>
<dbReference type="Proteomes" id="UP001210865">
    <property type="component" value="Chromosome"/>
</dbReference>
<evidence type="ECO:0000313" key="2">
    <source>
        <dbReference type="EMBL" id="WBO23901.1"/>
    </source>
</evidence>
<gene>
    <name evidence="2" type="ORF">PBT88_07275</name>
</gene>
<dbReference type="RefSeq" id="WP_270078530.1">
    <property type="nucleotide sequence ID" value="NZ_CP115174.1"/>
</dbReference>